<dbReference type="Proteomes" id="UP000264179">
    <property type="component" value="Unassembled WGS sequence"/>
</dbReference>
<name>A0A3D5N447_9PROT</name>
<reference evidence="1 2" key="1">
    <citation type="journal article" date="2018" name="Nat. Biotechnol.">
        <title>A standardized bacterial taxonomy based on genome phylogeny substantially revises the tree of life.</title>
        <authorList>
            <person name="Parks D.H."/>
            <person name="Chuvochina M."/>
            <person name="Waite D.W."/>
            <person name="Rinke C."/>
            <person name="Skarshewski A."/>
            <person name="Chaumeil P.A."/>
            <person name="Hugenholtz P."/>
        </authorList>
    </citation>
    <scope>NUCLEOTIDE SEQUENCE [LARGE SCALE GENOMIC DNA]</scope>
    <source>
        <strain evidence="1">UBA9881</strain>
    </source>
</reference>
<accession>A0A3D5N447</accession>
<comment type="caution">
    <text evidence="1">The sequence shown here is derived from an EMBL/GenBank/DDBJ whole genome shotgun (WGS) entry which is preliminary data.</text>
</comment>
<feature type="non-terminal residue" evidence="1">
    <location>
        <position position="1"/>
    </location>
</feature>
<evidence type="ECO:0000313" key="1">
    <source>
        <dbReference type="EMBL" id="HCW66211.1"/>
    </source>
</evidence>
<organism evidence="1 2">
    <name type="scientific">Thalassospira lucentensis</name>
    <dbReference type="NCBI Taxonomy" id="168935"/>
    <lineage>
        <taxon>Bacteria</taxon>
        <taxon>Pseudomonadati</taxon>
        <taxon>Pseudomonadota</taxon>
        <taxon>Alphaproteobacteria</taxon>
        <taxon>Rhodospirillales</taxon>
        <taxon>Thalassospiraceae</taxon>
        <taxon>Thalassospira</taxon>
    </lineage>
</organism>
<dbReference type="EMBL" id="DPOP01000029">
    <property type="protein sequence ID" value="HCW66211.1"/>
    <property type="molecule type" value="Genomic_DNA"/>
</dbReference>
<evidence type="ECO:0008006" key="3">
    <source>
        <dbReference type="Google" id="ProtNLM"/>
    </source>
</evidence>
<evidence type="ECO:0000313" key="2">
    <source>
        <dbReference type="Proteomes" id="UP000264179"/>
    </source>
</evidence>
<protein>
    <recommendedName>
        <fullName evidence="3">EAL domain-containing protein</fullName>
    </recommendedName>
</protein>
<sequence length="110" mass="12787">DLGAFFFARDFCRDRGYRICIDGISHLSLPYINRNKLGVDMIKMIWDTDMESMDDEHKTAMRDAVAESGDTRVILCRCDDERAIKFGHGINITMFQGRHVEHLMSERTKK</sequence>
<gene>
    <name evidence="1" type="ORF">DHR80_03155</name>
</gene>
<dbReference type="AlphaFoldDB" id="A0A3D5N447"/>
<proteinExistence type="predicted"/>